<evidence type="ECO:0000256" key="3">
    <source>
        <dbReference type="ARBA" id="ARBA00022452"/>
    </source>
</evidence>
<keyword evidence="4" id="KW-0410">Iron transport</keyword>
<evidence type="ECO:0000259" key="14">
    <source>
        <dbReference type="Pfam" id="PF00593"/>
    </source>
</evidence>
<feature type="domain" description="TonB-dependent receptor plug" evidence="15">
    <location>
        <begin position="54"/>
        <end position="160"/>
    </location>
</feature>
<accession>A0A7W7N465</accession>
<keyword evidence="13" id="KW-0732">Signal</keyword>
<reference evidence="16 17" key="1">
    <citation type="submission" date="2020-08" db="EMBL/GenBank/DDBJ databases">
        <title>Functional genomics of gut bacteria from endangered species of beetles.</title>
        <authorList>
            <person name="Carlos-Shanley C."/>
        </authorList>
    </citation>
    <scope>NUCLEOTIDE SEQUENCE [LARGE SCALE GENOMIC DNA]</scope>
    <source>
        <strain evidence="16 17">S00123</strain>
    </source>
</reference>
<dbReference type="Proteomes" id="UP000539957">
    <property type="component" value="Unassembled WGS sequence"/>
</dbReference>
<keyword evidence="5 11" id="KW-0812">Transmembrane</keyword>
<feature type="signal peptide" evidence="13">
    <location>
        <begin position="1"/>
        <end position="26"/>
    </location>
</feature>
<keyword evidence="3 11" id="KW-1134">Transmembrane beta strand</keyword>
<evidence type="ECO:0000256" key="9">
    <source>
        <dbReference type="ARBA" id="ARBA00023136"/>
    </source>
</evidence>
<keyword evidence="8 12" id="KW-0798">TonB box</keyword>
<sequence length="794" mass="86977">MKSNRNLRWALLATVAACAAPGAAWAQAAQDGSVVSTTSVDDIVVTARKREERLQDVPISVQVFGAAALEQAGIKDFSEIAYRIPGLKLSAERAVDTELFIRGIGSDIQGAGADGAVGLFLDGVYMSRGTGAQLDLYDLERVEVLKGPQSLRFGKSVVGGLINYVTKKPGDEFEGRGEVTVGNYAKFDVATSVSGPLSDTVGFGVTVSSRTHDGYAINTRGGDEEDQNAQSGRAQLRWRPNDRLDINLAADYTRHRDGARWVDIVVPGDSKEVTYNSFFAPPIASLPGFVLPDRNAPFRSDKRREGAHNFTGYQNSDMYGLSATVDWEASDSLSVALQTAYRDSELAAREDGSGMYFDFPIDPATNAPDVTSAMLAGLDTYLKTVPDSYFDSGKAEDVKQFSQEARLRWDKGGALRLEGGAYYLHENIRRAEDVNFLFADFQAITEFAFAMAYGGTPASLFPGSNHTVTTSKNDNIGVFGEFSYSLSDQLTFDAGLRYAYDRKDYTNTRSGESFEGAPVNFTVGEKRSWDAWLPSATLRYEPSDDVSLYARYARGYKPGGWTGEDANTPAEALVSFDPETADSFELGSKMAFAERRIFVNAAAYYTLYENLQTNQFVSPGPGMPPDNFVFNAANGTRAYGLELDAYARLTDELTVSGNYAYSRCNFTGELIIDDDGTDLDGNTCRRTPEHAFGISANYDRPIGNDLVLTAGGDFQYTGESFFDNPNTELLKIDAETLSNARIGIRHADRKWEVTAWVKNLTDELNYTSKLNLFGTIYGTYIPPRTYGVTARFSF</sequence>
<evidence type="ECO:0000256" key="12">
    <source>
        <dbReference type="RuleBase" id="RU003357"/>
    </source>
</evidence>
<dbReference type="PROSITE" id="PS52016">
    <property type="entry name" value="TONB_DEPENDENT_REC_3"/>
    <property type="match status" value="1"/>
</dbReference>
<keyword evidence="17" id="KW-1185">Reference proteome</keyword>
<dbReference type="Pfam" id="PF00593">
    <property type="entry name" value="TonB_dep_Rec_b-barrel"/>
    <property type="match status" value="1"/>
</dbReference>
<dbReference type="AlphaFoldDB" id="A0A7W7N465"/>
<keyword evidence="16" id="KW-0675">Receptor</keyword>
<keyword evidence="10 11" id="KW-0998">Cell outer membrane</keyword>
<evidence type="ECO:0000256" key="10">
    <source>
        <dbReference type="ARBA" id="ARBA00023237"/>
    </source>
</evidence>
<evidence type="ECO:0000256" key="5">
    <source>
        <dbReference type="ARBA" id="ARBA00022692"/>
    </source>
</evidence>
<keyword evidence="9 11" id="KW-0472">Membrane</keyword>
<dbReference type="CDD" id="cd01347">
    <property type="entry name" value="ligand_gated_channel"/>
    <property type="match status" value="1"/>
</dbReference>
<evidence type="ECO:0000256" key="11">
    <source>
        <dbReference type="PROSITE-ProRule" id="PRU01360"/>
    </source>
</evidence>
<evidence type="ECO:0000313" key="16">
    <source>
        <dbReference type="EMBL" id="MBB4799295.1"/>
    </source>
</evidence>
<protein>
    <submittedName>
        <fullName evidence="16">Iron complex outermembrane receptor protein</fullName>
    </submittedName>
</protein>
<dbReference type="EMBL" id="JACHKY010000005">
    <property type="protein sequence ID" value="MBB4799295.1"/>
    <property type="molecule type" value="Genomic_DNA"/>
</dbReference>
<dbReference type="GO" id="GO:0006826">
    <property type="term" value="P:iron ion transport"/>
    <property type="evidence" value="ECO:0007669"/>
    <property type="project" value="UniProtKB-KW"/>
</dbReference>
<evidence type="ECO:0000256" key="2">
    <source>
        <dbReference type="ARBA" id="ARBA00022448"/>
    </source>
</evidence>
<evidence type="ECO:0000256" key="4">
    <source>
        <dbReference type="ARBA" id="ARBA00022496"/>
    </source>
</evidence>
<dbReference type="InterPro" id="IPR039426">
    <property type="entry name" value="TonB-dep_rcpt-like"/>
</dbReference>
<evidence type="ECO:0000256" key="7">
    <source>
        <dbReference type="ARBA" id="ARBA00023065"/>
    </source>
</evidence>
<dbReference type="InterPro" id="IPR000531">
    <property type="entry name" value="Beta-barrel_TonB"/>
</dbReference>
<dbReference type="InterPro" id="IPR036942">
    <property type="entry name" value="Beta-barrel_TonB_sf"/>
</dbReference>
<name>A0A7W7N465_9CAUL</name>
<evidence type="ECO:0000256" key="13">
    <source>
        <dbReference type="SAM" id="SignalP"/>
    </source>
</evidence>
<keyword evidence="6" id="KW-0408">Iron</keyword>
<keyword evidence="2 11" id="KW-0813">Transport</keyword>
<evidence type="ECO:0000313" key="17">
    <source>
        <dbReference type="Proteomes" id="UP000539957"/>
    </source>
</evidence>
<comment type="subcellular location">
    <subcellularLocation>
        <location evidence="1 11">Cell outer membrane</location>
        <topology evidence="1 11">Multi-pass membrane protein</topology>
    </subcellularLocation>
</comment>
<dbReference type="SUPFAM" id="SSF56935">
    <property type="entry name" value="Porins"/>
    <property type="match status" value="1"/>
</dbReference>
<dbReference type="PANTHER" id="PTHR32552:SF81">
    <property type="entry name" value="TONB-DEPENDENT OUTER MEMBRANE RECEPTOR"/>
    <property type="match status" value="1"/>
</dbReference>
<keyword evidence="7" id="KW-0406">Ion transport</keyword>
<feature type="chain" id="PRO_5030635147" evidence="13">
    <location>
        <begin position="27"/>
        <end position="794"/>
    </location>
</feature>
<evidence type="ECO:0000256" key="1">
    <source>
        <dbReference type="ARBA" id="ARBA00004571"/>
    </source>
</evidence>
<dbReference type="Pfam" id="PF07715">
    <property type="entry name" value="Plug"/>
    <property type="match status" value="1"/>
</dbReference>
<evidence type="ECO:0000259" key="15">
    <source>
        <dbReference type="Pfam" id="PF07715"/>
    </source>
</evidence>
<evidence type="ECO:0000256" key="8">
    <source>
        <dbReference type="ARBA" id="ARBA00023077"/>
    </source>
</evidence>
<dbReference type="Gene3D" id="2.40.170.20">
    <property type="entry name" value="TonB-dependent receptor, beta-barrel domain"/>
    <property type="match status" value="1"/>
</dbReference>
<gene>
    <name evidence="16" type="ORF">HNP32_003051</name>
</gene>
<organism evidence="16 17">
    <name type="scientific">Brevundimonas bullata</name>
    <dbReference type="NCBI Taxonomy" id="13160"/>
    <lineage>
        <taxon>Bacteria</taxon>
        <taxon>Pseudomonadati</taxon>
        <taxon>Pseudomonadota</taxon>
        <taxon>Alphaproteobacteria</taxon>
        <taxon>Caulobacterales</taxon>
        <taxon>Caulobacteraceae</taxon>
        <taxon>Brevundimonas</taxon>
    </lineage>
</organism>
<dbReference type="PANTHER" id="PTHR32552">
    <property type="entry name" value="FERRICHROME IRON RECEPTOR-RELATED"/>
    <property type="match status" value="1"/>
</dbReference>
<comment type="similarity">
    <text evidence="11 12">Belongs to the TonB-dependent receptor family.</text>
</comment>
<comment type="caution">
    <text evidence="16">The sequence shown here is derived from an EMBL/GenBank/DDBJ whole genome shotgun (WGS) entry which is preliminary data.</text>
</comment>
<feature type="domain" description="TonB-dependent receptor-like beta-barrel" evidence="14">
    <location>
        <begin position="297"/>
        <end position="760"/>
    </location>
</feature>
<dbReference type="GO" id="GO:0009279">
    <property type="term" value="C:cell outer membrane"/>
    <property type="evidence" value="ECO:0007669"/>
    <property type="project" value="UniProtKB-SubCell"/>
</dbReference>
<proteinExistence type="inferred from homology"/>
<dbReference type="InterPro" id="IPR012910">
    <property type="entry name" value="Plug_dom"/>
</dbReference>
<evidence type="ECO:0000256" key="6">
    <source>
        <dbReference type="ARBA" id="ARBA00023004"/>
    </source>
</evidence>
<dbReference type="RefSeq" id="WP_184272281.1">
    <property type="nucleotide sequence ID" value="NZ_JACHKY010000005.1"/>
</dbReference>